<feature type="transmembrane region" description="Helical" evidence="1">
    <location>
        <begin position="103"/>
        <end position="123"/>
    </location>
</feature>
<evidence type="ECO:0000313" key="3">
    <source>
        <dbReference type="Proteomes" id="UP001248709"/>
    </source>
</evidence>
<dbReference type="RefSeq" id="WP_025700620.1">
    <property type="nucleotide sequence ID" value="NZ_JAUSUY010000017.1"/>
</dbReference>
<accession>A0ABU3HCC0</accession>
<feature type="transmembrane region" description="Helical" evidence="1">
    <location>
        <begin position="70"/>
        <end position="91"/>
    </location>
</feature>
<keyword evidence="1" id="KW-0472">Membrane</keyword>
<sequence>MASFIRALRDPKGWLAVWHWTGVPLVSLIFQIFFLSFLTGFGGFMLLFGTSPRLFWDIPYGMMPSGWKMMAIRAFFLAFGALYAFVWYGYWRLLRSLNSRNKIPAFPVNVLAAWLPLLAALYFADPVSNPLAMIPSSAAEVTFEMSMAMTAAALFPFYSAAVYLFALAPSVRSAWRPGRLLGLGVVFTAASLYLLSVFWHLAPSIYEGIAGFPTH</sequence>
<protein>
    <recommendedName>
        <fullName evidence="4">Yip1 domain-containing protein</fullName>
    </recommendedName>
</protein>
<evidence type="ECO:0000313" key="2">
    <source>
        <dbReference type="EMBL" id="MDT3428116.1"/>
    </source>
</evidence>
<proteinExistence type="predicted"/>
<organism evidence="2 3">
    <name type="scientific">Paenibacillus forsythiae</name>
    <dbReference type="NCBI Taxonomy" id="365616"/>
    <lineage>
        <taxon>Bacteria</taxon>
        <taxon>Bacillati</taxon>
        <taxon>Bacillota</taxon>
        <taxon>Bacilli</taxon>
        <taxon>Bacillales</taxon>
        <taxon>Paenibacillaceae</taxon>
        <taxon>Paenibacillus</taxon>
    </lineage>
</organism>
<keyword evidence="1" id="KW-1133">Transmembrane helix</keyword>
<evidence type="ECO:0000256" key="1">
    <source>
        <dbReference type="SAM" id="Phobius"/>
    </source>
</evidence>
<name>A0ABU3HCC0_9BACL</name>
<feature type="transmembrane region" description="Helical" evidence="1">
    <location>
        <begin position="143"/>
        <end position="168"/>
    </location>
</feature>
<gene>
    <name evidence="2" type="ORF">J2Z22_003706</name>
</gene>
<reference evidence="2 3" key="1">
    <citation type="submission" date="2023-07" db="EMBL/GenBank/DDBJ databases">
        <title>Genomic Encyclopedia of Type Strains, Phase IV (KMG-IV): sequencing the most valuable type-strain genomes for metagenomic binning, comparative biology and taxonomic classification.</title>
        <authorList>
            <person name="Goeker M."/>
        </authorList>
    </citation>
    <scope>NUCLEOTIDE SEQUENCE [LARGE SCALE GENOMIC DNA]</scope>
    <source>
        <strain evidence="2 3">T98</strain>
    </source>
</reference>
<feature type="transmembrane region" description="Helical" evidence="1">
    <location>
        <begin position="21"/>
        <end position="50"/>
    </location>
</feature>
<feature type="transmembrane region" description="Helical" evidence="1">
    <location>
        <begin position="180"/>
        <end position="202"/>
    </location>
</feature>
<comment type="caution">
    <text evidence="2">The sequence shown here is derived from an EMBL/GenBank/DDBJ whole genome shotgun (WGS) entry which is preliminary data.</text>
</comment>
<dbReference type="EMBL" id="JAUSUY010000017">
    <property type="protein sequence ID" value="MDT3428116.1"/>
    <property type="molecule type" value="Genomic_DNA"/>
</dbReference>
<keyword evidence="3" id="KW-1185">Reference proteome</keyword>
<dbReference type="Proteomes" id="UP001248709">
    <property type="component" value="Unassembled WGS sequence"/>
</dbReference>
<keyword evidence="1" id="KW-0812">Transmembrane</keyword>
<evidence type="ECO:0008006" key="4">
    <source>
        <dbReference type="Google" id="ProtNLM"/>
    </source>
</evidence>